<reference evidence="1 2" key="2">
    <citation type="submission" date="2019-08" db="EMBL/GenBank/DDBJ databases">
        <authorList>
            <person name="Brilhante M."/>
            <person name="Perreten V."/>
        </authorList>
    </citation>
    <scope>NUCLEOTIDE SEQUENCE [LARGE SCALE GENOMIC DNA]</scope>
    <source>
        <strain evidence="1 2">MCP106</strain>
    </source>
</reference>
<dbReference type="NCBIfam" id="TIGR03696">
    <property type="entry name" value="Rhs_assc_core"/>
    <property type="match status" value="1"/>
</dbReference>
<proteinExistence type="predicted"/>
<dbReference type="EMBL" id="VSRO01000003">
    <property type="protein sequence ID" value="TYK58582.1"/>
    <property type="molecule type" value="Genomic_DNA"/>
</dbReference>
<dbReference type="NCBIfam" id="TIGR01643">
    <property type="entry name" value="YD_repeat_2x"/>
    <property type="match status" value="1"/>
</dbReference>
<dbReference type="InterPro" id="IPR006530">
    <property type="entry name" value="YD"/>
</dbReference>
<name>A0A5D3GE00_9PSED</name>
<dbReference type="AlphaFoldDB" id="A0A5D3GE00"/>
<protein>
    <submittedName>
        <fullName evidence="1">Sugar-binding protein</fullName>
    </submittedName>
</protein>
<dbReference type="PANTHER" id="PTHR32305:SF15">
    <property type="entry name" value="PROTEIN RHSA-RELATED"/>
    <property type="match status" value="1"/>
</dbReference>
<organism evidence="1 2">
    <name type="scientific">Pseudomonas synxantha</name>
    <dbReference type="NCBI Taxonomy" id="47883"/>
    <lineage>
        <taxon>Bacteria</taxon>
        <taxon>Pseudomonadati</taxon>
        <taxon>Pseudomonadota</taxon>
        <taxon>Gammaproteobacteria</taxon>
        <taxon>Pseudomonadales</taxon>
        <taxon>Pseudomonadaceae</taxon>
        <taxon>Pseudomonas</taxon>
    </lineage>
</organism>
<sequence>MSNALHRNTPTLTAIDPRGLAVRTVQYHRATLADSPQARVNRQVLSASGFLLEQWDPRQFALGSTGVAAQSNLYSLSGETVRTQSMDAGWRLVMYGAARQRLHSWDSRGALQAFHYDHLLRPVAVFEQSAEDPSPRCVERMTYAPAISAEVVGNRCGRLIRHADPAGVLLVEAYAIDQRVIKQTRRFRADIALVDWPNSDEAQDLLTERQAYTTTWRYDALGAMLEQTDAKGNRLQWRYGQQGWVLEMLLIFKTGERQVLMNQRVYNASGQVVSERAGNNVTKVARYAEHDGRLQQLEVYRQGQAGTPLQQLVYEYDPVGNILSLSDLAQPTRWHSNTRIDAVNRYQYDTLYQLIQASGRENSANAGGRALPTQVQFGATDQGLWRNYTQHYAYDGAGNLTRLRHVPSSGTGYTREMQVAALTNRAVPVAQGRQVQWDGAFDANGNQLSLDGTQQAAWNVRNQLTYTTQVQRENGDPDVESYLYDSQGLRALKVRSREARAKPYTQETYYLPGLQVHKQRAQRFNVLDIDTGGGRVTVVQWESGKPSEMSTHSLRFSILDHLKSCALELDEQARLLSQEHYYPYGATAWWATSNIVRGHPKIRRYSDKERDATGLYYYGARYYAPWLQRWISPDPMGDVDGLNLYAMARGNPVGFRDADGTQTTFGEQFQPGRGDILFGLAATVAAYRSFWSKLSARGDAMVAYFSGAELQRWTAGLAPPVRAFSAFRNVNAELFSDLTQDPHDPAKANELKAELIEQLSVGVRPFYEGIVSKYSGCTSTSCNQQFARRFVSDLAAGRYSLEATARQHVGTDLLAIQQKIVTRSSKSALETLTSPQSAAMVHFALDNLDIGAVVSKQGVSATASELRWLYRHRLQLAGRVTFYRHQQRVDAPWESNASAWRRYKPSRPRVSGRAAR</sequence>
<reference evidence="1 2" key="1">
    <citation type="submission" date="2019-08" db="EMBL/GenBank/DDBJ databases">
        <title>Subclass B2 metallo-beta lactamase from Pseudomonas synxantha.</title>
        <authorList>
            <person name="Poirel L."/>
            <person name="Palmieri M."/>
            <person name="Masseron A."/>
            <person name="Perreten V."/>
            <person name="Nordman P."/>
        </authorList>
    </citation>
    <scope>NUCLEOTIDE SEQUENCE [LARGE SCALE GENOMIC DNA]</scope>
    <source>
        <strain evidence="1 2">MCP106</strain>
    </source>
</reference>
<evidence type="ECO:0000313" key="2">
    <source>
        <dbReference type="Proteomes" id="UP000324029"/>
    </source>
</evidence>
<evidence type="ECO:0000313" key="1">
    <source>
        <dbReference type="EMBL" id="TYK58582.1"/>
    </source>
</evidence>
<gene>
    <name evidence="1" type="ORF">FXO26_07255</name>
</gene>
<comment type="caution">
    <text evidence="1">The sequence shown here is derived from an EMBL/GenBank/DDBJ whole genome shotgun (WGS) entry which is preliminary data.</text>
</comment>
<dbReference type="InterPro" id="IPR022385">
    <property type="entry name" value="Rhs_assc_core"/>
</dbReference>
<dbReference type="Proteomes" id="UP000324029">
    <property type="component" value="Unassembled WGS sequence"/>
</dbReference>
<accession>A0A5D3GE00</accession>
<dbReference type="InterPro" id="IPR050708">
    <property type="entry name" value="T6SS_VgrG/RHS"/>
</dbReference>
<dbReference type="Gene3D" id="2.180.10.10">
    <property type="entry name" value="RHS repeat-associated core"/>
    <property type="match status" value="1"/>
</dbReference>
<dbReference type="PANTHER" id="PTHR32305">
    <property type="match status" value="1"/>
</dbReference>